<proteinExistence type="predicted"/>
<feature type="compositionally biased region" description="Basic and acidic residues" evidence="1">
    <location>
        <begin position="110"/>
        <end position="122"/>
    </location>
</feature>
<evidence type="ECO:0000256" key="1">
    <source>
        <dbReference type="SAM" id="MobiDB-lite"/>
    </source>
</evidence>
<dbReference type="AlphaFoldDB" id="A0A5J4WER8"/>
<gene>
    <name evidence="2" type="ORF">EZS28_011000</name>
</gene>
<protein>
    <submittedName>
        <fullName evidence="2">Uncharacterized protein</fullName>
    </submittedName>
</protein>
<evidence type="ECO:0000313" key="3">
    <source>
        <dbReference type="Proteomes" id="UP000324800"/>
    </source>
</evidence>
<name>A0A5J4WER8_9EUKA</name>
<accession>A0A5J4WER8</accession>
<organism evidence="2 3">
    <name type="scientific">Streblomastix strix</name>
    <dbReference type="NCBI Taxonomy" id="222440"/>
    <lineage>
        <taxon>Eukaryota</taxon>
        <taxon>Metamonada</taxon>
        <taxon>Preaxostyla</taxon>
        <taxon>Oxymonadida</taxon>
        <taxon>Streblomastigidae</taxon>
        <taxon>Streblomastix</taxon>
    </lineage>
</organism>
<sequence>MLAFDQVFADMETKLPQKYRLLQGTLTQIVKRDWIATLEFNLCTFINIYDTTYKVVMTRALMDTIKQWNLLKTQPSPVIELQAHGKASPGTEEASCATDNRFDQQQTRDNAARMDSRSREETNVGNPTDVVFTTFKSVIVIVPEYERTIQHFLHSTPSKVDIRITAITIPLPILWTSNAIHDLTNSVPGISTIDSFFINCELTINISE</sequence>
<evidence type="ECO:0000313" key="2">
    <source>
        <dbReference type="EMBL" id="KAA6393474.1"/>
    </source>
</evidence>
<feature type="region of interest" description="Disordered" evidence="1">
    <location>
        <begin position="89"/>
        <end position="123"/>
    </location>
</feature>
<dbReference type="EMBL" id="SNRW01002220">
    <property type="protein sequence ID" value="KAA6393474.1"/>
    <property type="molecule type" value="Genomic_DNA"/>
</dbReference>
<dbReference type="Proteomes" id="UP000324800">
    <property type="component" value="Unassembled WGS sequence"/>
</dbReference>
<comment type="caution">
    <text evidence="2">The sequence shown here is derived from an EMBL/GenBank/DDBJ whole genome shotgun (WGS) entry which is preliminary data.</text>
</comment>
<reference evidence="2 3" key="1">
    <citation type="submission" date="2019-03" db="EMBL/GenBank/DDBJ databases">
        <title>Single cell metagenomics reveals metabolic interactions within the superorganism composed of flagellate Streblomastix strix and complex community of Bacteroidetes bacteria on its surface.</title>
        <authorList>
            <person name="Treitli S.C."/>
            <person name="Kolisko M."/>
            <person name="Husnik F."/>
            <person name="Keeling P."/>
            <person name="Hampl V."/>
        </authorList>
    </citation>
    <scope>NUCLEOTIDE SEQUENCE [LARGE SCALE GENOMIC DNA]</scope>
    <source>
        <strain evidence="2">ST1C</strain>
    </source>
</reference>